<gene>
    <name evidence="9" type="ORF">BGZ65_004139</name>
</gene>
<evidence type="ECO:0000256" key="3">
    <source>
        <dbReference type="ARBA" id="ARBA00022679"/>
    </source>
</evidence>
<dbReference type="EC" id="2.7.6.2" evidence="7"/>
<dbReference type="InterPro" id="IPR036759">
    <property type="entry name" value="TPK_catalytic_sf"/>
</dbReference>
<dbReference type="Pfam" id="PF04263">
    <property type="entry name" value="TPK_catalytic"/>
    <property type="match status" value="1"/>
</dbReference>
<keyword evidence="5 7" id="KW-0418">Kinase</keyword>
<evidence type="ECO:0000256" key="7">
    <source>
        <dbReference type="PIRNR" id="PIRNR031057"/>
    </source>
</evidence>
<keyword evidence="6 7" id="KW-0067">ATP-binding</keyword>
<dbReference type="GO" id="GO:0006772">
    <property type="term" value="P:thiamine metabolic process"/>
    <property type="evidence" value="ECO:0007669"/>
    <property type="project" value="InterPro"/>
</dbReference>
<sequence length="265" mass="29833">MRSWQPSKYLEDPQEYRRKCSQGTDQGKFAFIILNQPILIQRHIFENLWNNATCRFCADGGANRLYDLFKTDNERAKYLPDFIRGDFDSLRDSVKEYYLSKNVSVESDGNQETTDFMKCIELVDRESSSFTSSESQQQSNLSVVALGGSGGRFDQSMSNIHYLYVLNRERNATLITDESIVIVLDAGKHEITCNLDIEGPTCGIIPIGSSEAIVTTTGLKWDVKDWKTSFGTQISTSNALVESHVTIETNASVVWTTELKPPSPQ</sequence>
<evidence type="ECO:0000313" key="9">
    <source>
        <dbReference type="EMBL" id="KAF9954291.1"/>
    </source>
</evidence>
<organism evidence="9 10">
    <name type="scientific">Modicella reniformis</name>
    <dbReference type="NCBI Taxonomy" id="1440133"/>
    <lineage>
        <taxon>Eukaryota</taxon>
        <taxon>Fungi</taxon>
        <taxon>Fungi incertae sedis</taxon>
        <taxon>Mucoromycota</taxon>
        <taxon>Mortierellomycotina</taxon>
        <taxon>Mortierellomycetes</taxon>
        <taxon>Mortierellales</taxon>
        <taxon>Mortierellaceae</taxon>
        <taxon>Modicella</taxon>
    </lineage>
</organism>
<dbReference type="Gene3D" id="3.40.50.10240">
    <property type="entry name" value="Thiamin pyrophosphokinase, catalytic domain"/>
    <property type="match status" value="1"/>
</dbReference>
<comment type="pathway">
    <text evidence="1 7">Cofactor biosynthesis; thiamine diphosphate biosynthesis; thiamine diphosphate from thiamine: step 1/1.</text>
</comment>
<evidence type="ECO:0000256" key="1">
    <source>
        <dbReference type="ARBA" id="ARBA00005078"/>
    </source>
</evidence>
<evidence type="ECO:0000313" key="10">
    <source>
        <dbReference type="Proteomes" id="UP000749646"/>
    </source>
</evidence>
<dbReference type="InterPro" id="IPR006282">
    <property type="entry name" value="Thi_PPkinase"/>
</dbReference>
<comment type="caution">
    <text evidence="9">The sequence shown here is derived from an EMBL/GenBank/DDBJ whole genome shotgun (WGS) entry which is preliminary data.</text>
</comment>
<proteinExistence type="inferred from homology"/>
<dbReference type="InterPro" id="IPR007373">
    <property type="entry name" value="Thiamin_PyroPKinase_B1-bd"/>
</dbReference>
<protein>
    <recommendedName>
        <fullName evidence="7">Thiamine pyrophosphokinase</fullName>
        <ecNumber evidence="7">2.7.6.2</ecNumber>
    </recommendedName>
</protein>
<dbReference type="GO" id="GO:0030975">
    <property type="term" value="F:thiamine binding"/>
    <property type="evidence" value="ECO:0007669"/>
    <property type="project" value="UniProtKB-UniRule"/>
</dbReference>
<dbReference type="GO" id="GO:0005524">
    <property type="term" value="F:ATP binding"/>
    <property type="evidence" value="ECO:0007669"/>
    <property type="project" value="UniProtKB-UniRule"/>
</dbReference>
<dbReference type="SUPFAM" id="SSF63862">
    <property type="entry name" value="Thiamin pyrophosphokinase, substrate-binding domain"/>
    <property type="match status" value="1"/>
</dbReference>
<evidence type="ECO:0000256" key="2">
    <source>
        <dbReference type="ARBA" id="ARBA00006785"/>
    </source>
</evidence>
<keyword evidence="4 7" id="KW-0547">Nucleotide-binding</keyword>
<dbReference type="CDD" id="cd07995">
    <property type="entry name" value="TPK"/>
    <property type="match status" value="1"/>
</dbReference>
<dbReference type="Pfam" id="PF04265">
    <property type="entry name" value="TPK_B1_binding"/>
    <property type="match status" value="1"/>
</dbReference>
<accession>A0A9P6LZG1</accession>
<dbReference type="OrthoDB" id="25149at2759"/>
<dbReference type="PANTHER" id="PTHR13622">
    <property type="entry name" value="THIAMIN PYROPHOSPHOKINASE"/>
    <property type="match status" value="1"/>
</dbReference>
<evidence type="ECO:0000259" key="8">
    <source>
        <dbReference type="SMART" id="SM00983"/>
    </source>
</evidence>
<comment type="catalytic activity">
    <reaction evidence="7">
        <text>thiamine + ATP = thiamine diphosphate + AMP + H(+)</text>
        <dbReference type="Rhea" id="RHEA:11576"/>
        <dbReference type="ChEBI" id="CHEBI:15378"/>
        <dbReference type="ChEBI" id="CHEBI:18385"/>
        <dbReference type="ChEBI" id="CHEBI:30616"/>
        <dbReference type="ChEBI" id="CHEBI:58937"/>
        <dbReference type="ChEBI" id="CHEBI:456215"/>
    </reaction>
</comment>
<dbReference type="GO" id="GO:0016301">
    <property type="term" value="F:kinase activity"/>
    <property type="evidence" value="ECO:0007669"/>
    <property type="project" value="UniProtKB-UniRule"/>
</dbReference>
<dbReference type="EMBL" id="JAAAHW010006841">
    <property type="protein sequence ID" value="KAF9954291.1"/>
    <property type="molecule type" value="Genomic_DNA"/>
</dbReference>
<dbReference type="GO" id="GO:0004788">
    <property type="term" value="F:thiamine diphosphokinase activity"/>
    <property type="evidence" value="ECO:0007669"/>
    <property type="project" value="UniProtKB-UniRule"/>
</dbReference>
<dbReference type="InterPro" id="IPR007371">
    <property type="entry name" value="TPK_catalytic"/>
</dbReference>
<dbReference type="InterPro" id="IPR016966">
    <property type="entry name" value="Thiamin_pyrophosphokinase_euk"/>
</dbReference>
<dbReference type="AlphaFoldDB" id="A0A9P6LZG1"/>
<dbReference type="InterPro" id="IPR036371">
    <property type="entry name" value="TPK_B1-bd_sf"/>
</dbReference>
<keyword evidence="10" id="KW-1185">Reference proteome</keyword>
<dbReference type="SUPFAM" id="SSF63999">
    <property type="entry name" value="Thiamin pyrophosphokinase, catalytic domain"/>
    <property type="match status" value="1"/>
</dbReference>
<evidence type="ECO:0000256" key="5">
    <source>
        <dbReference type="ARBA" id="ARBA00022777"/>
    </source>
</evidence>
<name>A0A9P6LZG1_9FUNG</name>
<dbReference type="PIRSF" id="PIRSF031057">
    <property type="entry name" value="Thiamin_pyrophosphokinase"/>
    <property type="match status" value="1"/>
</dbReference>
<dbReference type="SMART" id="SM00983">
    <property type="entry name" value="TPK_B1_binding"/>
    <property type="match status" value="1"/>
</dbReference>
<dbReference type="PANTHER" id="PTHR13622:SF8">
    <property type="entry name" value="THIAMIN PYROPHOSPHOKINASE 1"/>
    <property type="match status" value="1"/>
</dbReference>
<dbReference type="Proteomes" id="UP000749646">
    <property type="component" value="Unassembled WGS sequence"/>
</dbReference>
<evidence type="ECO:0000256" key="4">
    <source>
        <dbReference type="ARBA" id="ARBA00022741"/>
    </source>
</evidence>
<dbReference type="FunFam" id="3.40.50.10240:FF:000006">
    <property type="entry name" value="Thiamin pyrophosphokinase 1"/>
    <property type="match status" value="1"/>
</dbReference>
<dbReference type="GO" id="GO:0009229">
    <property type="term" value="P:thiamine diphosphate biosynthetic process"/>
    <property type="evidence" value="ECO:0007669"/>
    <property type="project" value="UniProtKB-UniRule"/>
</dbReference>
<feature type="domain" description="Thiamin pyrophosphokinase thiamin-binding" evidence="8">
    <location>
        <begin position="187"/>
        <end position="253"/>
    </location>
</feature>
<keyword evidence="3 7" id="KW-0808">Transferase</keyword>
<comment type="similarity">
    <text evidence="2 7">Belongs to the thiamine pyrophosphokinase family.</text>
</comment>
<evidence type="ECO:0000256" key="6">
    <source>
        <dbReference type="ARBA" id="ARBA00022840"/>
    </source>
</evidence>
<dbReference type="NCBIfam" id="TIGR01378">
    <property type="entry name" value="thi_PPkinase"/>
    <property type="match status" value="1"/>
</dbReference>
<reference evidence="9" key="1">
    <citation type="journal article" date="2020" name="Fungal Divers.">
        <title>Resolving the Mortierellaceae phylogeny through synthesis of multi-gene phylogenetics and phylogenomics.</title>
        <authorList>
            <person name="Vandepol N."/>
            <person name="Liber J."/>
            <person name="Desiro A."/>
            <person name="Na H."/>
            <person name="Kennedy M."/>
            <person name="Barry K."/>
            <person name="Grigoriev I.V."/>
            <person name="Miller A.N."/>
            <person name="O'Donnell K."/>
            <person name="Stajich J.E."/>
            <person name="Bonito G."/>
        </authorList>
    </citation>
    <scope>NUCLEOTIDE SEQUENCE</scope>
    <source>
        <strain evidence="9">MES-2147</strain>
    </source>
</reference>